<sequence length="546" mass="61127">MKNFWRSTATTALTVGIAALFGPAAAQAETPQYGDELRIVVGSKIPSYDGHIESTFGMIHPIRPFYSLLIRVNPDNPSSPTDFVCDVCEGDVPAATDGGTKYTFKIRDDVKFHDGTPLTAHDVKATFDKIAFPPEGIASNRQAYFKTVESISAPDDRTVVFKLKNPTGTFLPSVAMPYNFIYAKKDLDAHGYTWHQKNINGSGAFKFVEHVPGSHVKGTKYEGYHHKGQPYLDGYTAISAPKMSVRLQAIRGGQADIEFRGFPPKARDDLVKALGDDITVQESDWNCVLIVTPNHKVKPMDDPKVRKALSLAIDRKGGSQYLSKIAIVKTVGGVVFPGHPLAATEDELKQLAGYGDDIEANRAEAKRLLKEAGHENLKVTLHNRGVDQPYKVVGTWLIDQWKKIGVQADQWVQPTTPFYATLRKKKDFTISLDFNCQSIVNPIADISKFLPGAGNNYAEFQDEQLIKWYDELLAEGDQAKQREIIRKYEKRVLDELSSQFITLWWYKINPHRSYVKGWKIAPSHYLNQALDNIWIDQAEKKRQLGG</sequence>
<dbReference type="GO" id="GO:1904680">
    <property type="term" value="F:peptide transmembrane transporter activity"/>
    <property type="evidence" value="ECO:0007669"/>
    <property type="project" value="TreeGrafter"/>
</dbReference>
<feature type="domain" description="Solute-binding protein family 5" evidence="5">
    <location>
        <begin position="96"/>
        <end position="449"/>
    </location>
</feature>
<dbReference type="Gene3D" id="3.40.190.10">
    <property type="entry name" value="Periplasmic binding protein-like II"/>
    <property type="match status" value="1"/>
</dbReference>
<evidence type="ECO:0000256" key="2">
    <source>
        <dbReference type="ARBA" id="ARBA00005695"/>
    </source>
</evidence>
<organism evidence="6 7">
    <name type="scientific">Nisaea acidiphila</name>
    <dbReference type="NCBI Taxonomy" id="1862145"/>
    <lineage>
        <taxon>Bacteria</taxon>
        <taxon>Pseudomonadati</taxon>
        <taxon>Pseudomonadota</taxon>
        <taxon>Alphaproteobacteria</taxon>
        <taxon>Rhodospirillales</taxon>
        <taxon>Thalassobaculaceae</taxon>
        <taxon>Nisaea</taxon>
    </lineage>
</organism>
<dbReference type="PIRSF" id="PIRSF002741">
    <property type="entry name" value="MppA"/>
    <property type="match status" value="1"/>
</dbReference>
<reference evidence="6" key="1">
    <citation type="submission" date="2022-08" db="EMBL/GenBank/DDBJ databases">
        <title>Nisaea acidiphila sp. nov., isolated from a marine algal debris and emended description of the genus Nisaea Urios et al. 2008.</title>
        <authorList>
            <person name="Kwon K."/>
        </authorList>
    </citation>
    <scope>NUCLEOTIDE SEQUENCE</scope>
    <source>
        <strain evidence="6">MEBiC11861</strain>
    </source>
</reference>
<dbReference type="PANTHER" id="PTHR30290:SF38">
    <property type="entry name" value="D,D-DIPEPTIDE-BINDING PERIPLASMIC PROTEIN DDPA-RELATED"/>
    <property type="match status" value="1"/>
</dbReference>
<dbReference type="InterPro" id="IPR039424">
    <property type="entry name" value="SBP_5"/>
</dbReference>
<dbReference type="InterPro" id="IPR000914">
    <property type="entry name" value="SBP_5_dom"/>
</dbReference>
<evidence type="ECO:0000313" key="7">
    <source>
        <dbReference type="Proteomes" id="UP001060336"/>
    </source>
</evidence>
<keyword evidence="3 4" id="KW-0732">Signal</keyword>
<dbReference type="AlphaFoldDB" id="A0A9J7AVA5"/>
<dbReference type="Proteomes" id="UP001060336">
    <property type="component" value="Chromosome"/>
</dbReference>
<keyword evidence="7" id="KW-1185">Reference proteome</keyword>
<evidence type="ECO:0000259" key="5">
    <source>
        <dbReference type="Pfam" id="PF00496"/>
    </source>
</evidence>
<dbReference type="InterPro" id="IPR030678">
    <property type="entry name" value="Peptide/Ni-bd"/>
</dbReference>
<dbReference type="RefSeq" id="WP_257770319.1">
    <property type="nucleotide sequence ID" value="NZ_CP102480.1"/>
</dbReference>
<evidence type="ECO:0000313" key="6">
    <source>
        <dbReference type="EMBL" id="UUX51046.1"/>
    </source>
</evidence>
<dbReference type="KEGG" id="naci:NUH88_04980"/>
<dbReference type="PANTHER" id="PTHR30290">
    <property type="entry name" value="PERIPLASMIC BINDING COMPONENT OF ABC TRANSPORTER"/>
    <property type="match status" value="1"/>
</dbReference>
<gene>
    <name evidence="6" type="ORF">NUH88_04980</name>
</gene>
<proteinExistence type="inferred from homology"/>
<feature type="chain" id="PRO_5039916943" evidence="4">
    <location>
        <begin position="29"/>
        <end position="546"/>
    </location>
</feature>
<comment type="similarity">
    <text evidence="2">Belongs to the bacterial solute-binding protein 5 family.</text>
</comment>
<dbReference type="Pfam" id="PF00496">
    <property type="entry name" value="SBP_bac_5"/>
    <property type="match status" value="1"/>
</dbReference>
<accession>A0A9J7AVA5</accession>
<dbReference type="EMBL" id="CP102480">
    <property type="protein sequence ID" value="UUX51046.1"/>
    <property type="molecule type" value="Genomic_DNA"/>
</dbReference>
<protein>
    <submittedName>
        <fullName evidence="6">ABC transporter substrate-binding protein</fullName>
    </submittedName>
</protein>
<comment type="subcellular location">
    <subcellularLocation>
        <location evidence="1">Periplasm</location>
    </subcellularLocation>
</comment>
<dbReference type="SUPFAM" id="SSF53850">
    <property type="entry name" value="Periplasmic binding protein-like II"/>
    <property type="match status" value="1"/>
</dbReference>
<dbReference type="GO" id="GO:0030288">
    <property type="term" value="C:outer membrane-bounded periplasmic space"/>
    <property type="evidence" value="ECO:0007669"/>
    <property type="project" value="UniProtKB-ARBA"/>
</dbReference>
<evidence type="ECO:0000256" key="1">
    <source>
        <dbReference type="ARBA" id="ARBA00004418"/>
    </source>
</evidence>
<feature type="signal peptide" evidence="4">
    <location>
        <begin position="1"/>
        <end position="28"/>
    </location>
</feature>
<dbReference type="GO" id="GO:0043190">
    <property type="term" value="C:ATP-binding cassette (ABC) transporter complex"/>
    <property type="evidence" value="ECO:0007669"/>
    <property type="project" value="InterPro"/>
</dbReference>
<evidence type="ECO:0000256" key="4">
    <source>
        <dbReference type="SAM" id="SignalP"/>
    </source>
</evidence>
<evidence type="ECO:0000256" key="3">
    <source>
        <dbReference type="ARBA" id="ARBA00022729"/>
    </source>
</evidence>
<dbReference type="GO" id="GO:0015833">
    <property type="term" value="P:peptide transport"/>
    <property type="evidence" value="ECO:0007669"/>
    <property type="project" value="TreeGrafter"/>
</dbReference>
<name>A0A9J7AVA5_9PROT</name>
<dbReference type="Gene3D" id="3.10.105.10">
    <property type="entry name" value="Dipeptide-binding Protein, Domain 3"/>
    <property type="match status" value="1"/>
</dbReference>